<dbReference type="Gene3D" id="3.40.190.10">
    <property type="entry name" value="Periplasmic binding protein-like II"/>
    <property type="match status" value="2"/>
</dbReference>
<dbReference type="AlphaFoldDB" id="A0A7J3Y110"/>
<keyword evidence="3" id="KW-0812">Transmembrane</keyword>
<evidence type="ECO:0000256" key="3">
    <source>
        <dbReference type="SAM" id="Phobius"/>
    </source>
</evidence>
<dbReference type="PANTHER" id="PTHR30006">
    <property type="entry name" value="THIAMINE-BINDING PERIPLASMIC PROTEIN-RELATED"/>
    <property type="match status" value="1"/>
</dbReference>
<keyword evidence="3" id="KW-1133">Transmembrane helix</keyword>
<proteinExistence type="predicted"/>
<dbReference type="Pfam" id="PF13416">
    <property type="entry name" value="SBP_bac_8"/>
    <property type="match status" value="1"/>
</dbReference>
<evidence type="ECO:0000256" key="2">
    <source>
        <dbReference type="SAM" id="MobiDB-lite"/>
    </source>
</evidence>
<organism evidence="4">
    <name type="scientific">Thermogladius calderae</name>
    <dbReference type="NCBI Taxonomy" id="1200300"/>
    <lineage>
        <taxon>Archaea</taxon>
        <taxon>Thermoproteota</taxon>
        <taxon>Thermoprotei</taxon>
        <taxon>Desulfurococcales</taxon>
        <taxon>Desulfurococcaceae</taxon>
        <taxon>Thermogladius</taxon>
    </lineage>
</organism>
<feature type="transmembrane region" description="Helical" evidence="3">
    <location>
        <begin position="544"/>
        <end position="565"/>
    </location>
</feature>
<name>A0A7J3Y110_9CREN</name>
<sequence>MVLTLITPVALVASAEWPWGSASEPFPWLNYLKSLPHQEGITLYILTRHEQTIQSAARVAFLNSPVAKALGVSDVVFLYVGSAQWPKYIQNGEIDVAWGGGPTLFNWLDQLGLLQPLDNKTHPEFNAVLYEMSKIPPTYAGAQSYLVGSDGYVHWIGASLSSFGFTINKNVLNQYNVPAPTKWSDLGSPVYAKYLPAKPLIGTADPTASTSNTRMFEIILQAYGWEKGWEVLTTLAANSIIYSGSSDVRDAVIRGDIAAGTTIDFYGYTAMQLNPNCQYIIPPNQSIVNYDPIAIVKNAPHMVQAAAFVAWVLSEWGGQQVWLNPDINRLPANPNVFNTPQGAQRPDLKQAYIAAAQAGSIQFNETLSSMWVYSVIYYFKATLVNAHDQLQSTWTAVAQAYLNGKITKDQFNKLVADLSSFFPFVDPLTGKYVTFTLDYALTINGYLANSTQVYQALMSTWTSGATAKYQWVYQELQAILSGKPTPPPPWSTLTTATTTTTTATPSTTQTTPPTTSTETPTTSTPSPTSATSPPQQAQPPPSNVAVVVSLAIVGLVVVLLIAYFVTRKK</sequence>
<evidence type="ECO:0000256" key="1">
    <source>
        <dbReference type="ARBA" id="ARBA00022729"/>
    </source>
</evidence>
<dbReference type="EMBL" id="DRYK01000083">
    <property type="protein sequence ID" value="HHP68389.1"/>
    <property type="molecule type" value="Genomic_DNA"/>
</dbReference>
<protein>
    <submittedName>
        <fullName evidence="4">Extracellular solute-binding protein</fullName>
    </submittedName>
</protein>
<feature type="compositionally biased region" description="Low complexity" evidence="2">
    <location>
        <begin position="491"/>
        <end position="535"/>
    </location>
</feature>
<reference evidence="4" key="1">
    <citation type="journal article" date="2020" name="mSystems">
        <title>Genome- and Community-Level Interaction Insights into Carbon Utilization and Element Cycling Functions of Hydrothermarchaeota in Hydrothermal Sediment.</title>
        <authorList>
            <person name="Zhou Z."/>
            <person name="Liu Y."/>
            <person name="Xu W."/>
            <person name="Pan J."/>
            <person name="Luo Z.H."/>
            <person name="Li M."/>
        </authorList>
    </citation>
    <scope>NUCLEOTIDE SEQUENCE [LARGE SCALE GENOMIC DNA]</scope>
    <source>
        <strain evidence="4">SpSt-110</strain>
    </source>
</reference>
<comment type="caution">
    <text evidence="4">The sequence shown here is derived from an EMBL/GenBank/DDBJ whole genome shotgun (WGS) entry which is preliminary data.</text>
</comment>
<keyword evidence="3" id="KW-0472">Membrane</keyword>
<evidence type="ECO:0000313" key="4">
    <source>
        <dbReference type="EMBL" id="HHP68389.1"/>
    </source>
</evidence>
<accession>A0A7J3Y110</accession>
<dbReference type="PANTHER" id="PTHR30006:SF24">
    <property type="entry name" value="SLL0237 PROTEIN"/>
    <property type="match status" value="1"/>
</dbReference>
<keyword evidence="1" id="KW-0732">Signal</keyword>
<gene>
    <name evidence="4" type="ORF">ENM60_06395</name>
</gene>
<dbReference type="SUPFAM" id="SSF53850">
    <property type="entry name" value="Periplasmic binding protein-like II"/>
    <property type="match status" value="1"/>
</dbReference>
<feature type="region of interest" description="Disordered" evidence="2">
    <location>
        <begin position="483"/>
        <end position="541"/>
    </location>
</feature>
<dbReference type="InterPro" id="IPR006059">
    <property type="entry name" value="SBP"/>
</dbReference>